<feature type="transmembrane region" description="Helical" evidence="2">
    <location>
        <begin position="778"/>
        <end position="803"/>
    </location>
</feature>
<keyword evidence="2" id="KW-1133">Transmembrane helix</keyword>
<feature type="transmembrane region" description="Helical" evidence="2">
    <location>
        <begin position="487"/>
        <end position="508"/>
    </location>
</feature>
<feature type="region of interest" description="Disordered" evidence="1">
    <location>
        <begin position="83"/>
        <end position="114"/>
    </location>
</feature>
<name>A0A4V1Y1J5_9BIFI</name>
<reference evidence="3 4" key="1">
    <citation type="submission" date="2018-12" db="EMBL/GenBank/DDBJ databases">
        <title>Unveiling genomic diversity among members of the Bifidobacterium pseudolongum species, a widely distributed gut commensal of the animal kingdom.</title>
        <authorList>
            <person name="Lugli G.A."/>
            <person name="Duranti S."/>
            <person name="Albert K."/>
            <person name="Mancabelli L."/>
            <person name="Napoli S."/>
            <person name="Viappiani A."/>
            <person name="Anzalone R."/>
            <person name="Longhi G."/>
            <person name="Milani C."/>
            <person name="Turroni F."/>
            <person name="Alessandri G."/>
            <person name="Sela D.A."/>
            <person name="Van Sinderen D."/>
            <person name="Ventura M."/>
        </authorList>
    </citation>
    <scope>NUCLEOTIDE SEQUENCE [LARGE SCALE GENOMIC DNA]</scope>
    <source>
        <strain evidence="3 4">2093B</strain>
    </source>
</reference>
<feature type="transmembrane region" description="Helical" evidence="2">
    <location>
        <begin position="679"/>
        <end position="698"/>
    </location>
</feature>
<feature type="transmembrane region" description="Helical" evidence="2">
    <location>
        <begin position="456"/>
        <end position="475"/>
    </location>
</feature>
<feature type="transmembrane region" description="Helical" evidence="2">
    <location>
        <begin position="336"/>
        <end position="353"/>
    </location>
</feature>
<feature type="transmembrane region" description="Helical" evidence="2">
    <location>
        <begin position="296"/>
        <end position="316"/>
    </location>
</feature>
<keyword evidence="2" id="KW-0472">Membrane</keyword>
<feature type="transmembrane region" description="Helical" evidence="2">
    <location>
        <begin position="592"/>
        <end position="614"/>
    </location>
</feature>
<feature type="transmembrane region" description="Helical" evidence="2">
    <location>
        <begin position="740"/>
        <end position="757"/>
    </location>
</feature>
<dbReference type="AlphaFoldDB" id="A0A4V1Y1J5"/>
<accession>A0A4V1Y1J5</accession>
<evidence type="ECO:0000313" key="3">
    <source>
        <dbReference type="EMBL" id="RYQ08441.1"/>
    </source>
</evidence>
<dbReference type="EMBL" id="RYUH01000015">
    <property type="protein sequence ID" value="RYQ08441.1"/>
    <property type="molecule type" value="Genomic_DNA"/>
</dbReference>
<protein>
    <submittedName>
        <fullName evidence="3">Glycosyltransferase</fullName>
    </submittedName>
</protein>
<gene>
    <name evidence="3" type="ORF">PG2093B_1581</name>
</gene>
<evidence type="ECO:0000256" key="2">
    <source>
        <dbReference type="SAM" id="Phobius"/>
    </source>
</evidence>
<feature type="transmembrane region" description="Helical" evidence="2">
    <location>
        <begin position="430"/>
        <end position="450"/>
    </location>
</feature>
<feature type="compositionally biased region" description="Polar residues" evidence="1">
    <location>
        <begin position="83"/>
        <end position="98"/>
    </location>
</feature>
<evidence type="ECO:0000313" key="4">
    <source>
        <dbReference type="Proteomes" id="UP000292568"/>
    </source>
</evidence>
<organism evidence="3 4">
    <name type="scientific">Bifidobacterium pseudolongum subsp. globosum</name>
    <dbReference type="NCBI Taxonomy" id="1690"/>
    <lineage>
        <taxon>Bacteria</taxon>
        <taxon>Bacillati</taxon>
        <taxon>Actinomycetota</taxon>
        <taxon>Actinomycetes</taxon>
        <taxon>Bifidobacteriales</taxon>
        <taxon>Bifidobacteriaceae</taxon>
        <taxon>Bifidobacterium</taxon>
    </lineage>
</organism>
<sequence length="831" mass="92204">MISKKESLIHNYYLYRAYCLRHRPSVAPYCNNQDRLPLIQQVLCAAPSTPTNDASINHCKQGESVGAISSSSEIPVTAQPLHSETNFTAPPDPTSSAQPHHKKHDYDNSNTAEKAACRSRQKKAWLPWVLALIVVAFVEIGFFNLGYWRTHQLPAVTQGTPEVSAGLRSLGNDEYEIVKPAEATITVPIASASNGGPVYVGSVRVMEDTSSTPQQVAFAIKTPGKDGRWVDARESDGAWEAPRHTLWYSNLPSSQTLLFGAKRSVYEAVSARITFLGEKGLKVAFSGMQVNATIPFSINPIRLCMELTAAAFFVIFRPSSRMYRMRVNTKSVRQNVALAIYVLACTAILTYIARLTNTHVFGSVGNFWMDTEQYQRLGDALIRGHTWLDLPVDPQLANMSNPYSFYDRTELVQQHGMQYFWDHAYYDGHYYCYFGVVPVALLFVPFQLLTGEWMPTWLALGVFFALASLFGTLLVRTLARKYFPNMSLGIMWLSIIGLGLGTNLFAYARRSDFYGIPITAAIAFVFAGLWLWLKSKRENGTVSIPLVAAGSFCMALLLGTRPQFLAAWVLAFPIFWDEIFHHRTLFSRKGLGATIGAIVPFAVIAVPTLAYNYARFHSLLNFGQSYNLTGYDMTARHASPYLMPKVLFNALFQPISTHSEFPFITMVDTYVEAPNEPSMGGYFAVAPIAIFALFVWIVRRRLAVHKAWGIAVTAVALACIVVFVDSYICGTTMRYYGDSGYLFMLAAILTIFAYAAGDSPRGTDSDQEMLPIDAVSSIGMRTLIVVAEIAVSLTAIITVLGMFTQGLLGSWDSQIPDLFNEVKSWFIGLTA</sequence>
<dbReference type="Proteomes" id="UP000292568">
    <property type="component" value="Unassembled WGS sequence"/>
</dbReference>
<comment type="caution">
    <text evidence="3">The sequence shown here is derived from an EMBL/GenBank/DDBJ whole genome shotgun (WGS) entry which is preliminary data.</text>
</comment>
<keyword evidence="2" id="KW-0812">Transmembrane</keyword>
<feature type="transmembrane region" description="Helical" evidence="2">
    <location>
        <begin position="125"/>
        <end position="145"/>
    </location>
</feature>
<evidence type="ECO:0000256" key="1">
    <source>
        <dbReference type="SAM" id="MobiDB-lite"/>
    </source>
</evidence>
<feature type="transmembrane region" description="Helical" evidence="2">
    <location>
        <begin position="514"/>
        <end position="533"/>
    </location>
</feature>
<proteinExistence type="predicted"/>
<keyword evidence="3" id="KW-0808">Transferase</keyword>
<dbReference type="GO" id="GO:0016740">
    <property type="term" value="F:transferase activity"/>
    <property type="evidence" value="ECO:0007669"/>
    <property type="project" value="UniProtKB-KW"/>
</dbReference>
<feature type="transmembrane region" description="Helical" evidence="2">
    <location>
        <begin position="707"/>
        <end position="728"/>
    </location>
</feature>